<evidence type="ECO:0000259" key="1">
    <source>
        <dbReference type="SMART" id="SM00530"/>
    </source>
</evidence>
<dbReference type="InterPro" id="IPR010982">
    <property type="entry name" value="Lambda_DNA-bd_dom_sf"/>
</dbReference>
<dbReference type="Proteomes" id="UP001183615">
    <property type="component" value="Unassembled WGS sequence"/>
</dbReference>
<dbReference type="RefSeq" id="WP_311621264.1">
    <property type="nucleotide sequence ID" value="NZ_JAVREV010000026.1"/>
</dbReference>
<comment type="caution">
    <text evidence="2">The sequence shown here is derived from an EMBL/GenBank/DDBJ whole genome shotgun (WGS) entry which is preliminary data.</text>
</comment>
<dbReference type="PANTHER" id="PTHR35010">
    <property type="entry name" value="BLL4672 PROTEIN-RELATED"/>
    <property type="match status" value="1"/>
</dbReference>
<dbReference type="CDD" id="cd00093">
    <property type="entry name" value="HTH_XRE"/>
    <property type="match status" value="1"/>
</dbReference>
<dbReference type="SMART" id="SM00530">
    <property type="entry name" value="HTH_XRE"/>
    <property type="match status" value="1"/>
</dbReference>
<dbReference type="PANTHER" id="PTHR35010:SF2">
    <property type="entry name" value="BLL4672 PROTEIN"/>
    <property type="match status" value="1"/>
</dbReference>
<name>A0ABU2SGU1_9ACTN</name>
<accession>A0ABU2SGU1</accession>
<gene>
    <name evidence="2" type="ORF">RM779_31595</name>
</gene>
<dbReference type="Pfam" id="PF17765">
    <property type="entry name" value="MLTR_LBD"/>
    <property type="match status" value="1"/>
</dbReference>
<dbReference type="SUPFAM" id="SSF47413">
    <property type="entry name" value="lambda repressor-like DNA-binding domains"/>
    <property type="match status" value="1"/>
</dbReference>
<keyword evidence="3" id="KW-1185">Reference proteome</keyword>
<sequence>MSTVARGPAAERRRPALAAFLRSRRARITPADVGLPPGVRRRTPGLRREEVAQLAGVGVTWYTWLEQGRRINASAQVLDAVARTLRLDAAEREHLFHLAEVPFAGGHGDDTDAAAVGADVQTVLDALVPLPAVVYNARYDVLGQNVAYAAVFLGGPGGPGAPVRPGGGPNALWSLFAGRLEDCPLVFRDSELKIMVATLRAAYGNHVGEPAWERFLRQLCEKSAEFAGLWASGDVVPPGPRLKTFRHPLVGHIRLRSESMSINGIPEARMVVYVPADEESRRHIGTLSDRARRS</sequence>
<dbReference type="Pfam" id="PF13560">
    <property type="entry name" value="HTH_31"/>
    <property type="match status" value="1"/>
</dbReference>
<evidence type="ECO:0000313" key="3">
    <source>
        <dbReference type="Proteomes" id="UP001183615"/>
    </source>
</evidence>
<dbReference type="InterPro" id="IPR001387">
    <property type="entry name" value="Cro/C1-type_HTH"/>
</dbReference>
<dbReference type="InterPro" id="IPR041413">
    <property type="entry name" value="MLTR_LBD"/>
</dbReference>
<proteinExistence type="predicted"/>
<dbReference type="Gene3D" id="1.10.260.40">
    <property type="entry name" value="lambda repressor-like DNA-binding domains"/>
    <property type="match status" value="1"/>
</dbReference>
<organism evidence="2 3">
    <name type="scientific">Streptomyces johnsoniae</name>
    <dbReference type="NCBI Taxonomy" id="3075532"/>
    <lineage>
        <taxon>Bacteria</taxon>
        <taxon>Bacillati</taxon>
        <taxon>Actinomycetota</taxon>
        <taxon>Actinomycetes</taxon>
        <taxon>Kitasatosporales</taxon>
        <taxon>Streptomycetaceae</taxon>
        <taxon>Streptomyces</taxon>
    </lineage>
</organism>
<protein>
    <submittedName>
        <fullName evidence="2">Helix-turn-helix transcriptional regulator</fullName>
    </submittedName>
</protein>
<reference evidence="3" key="1">
    <citation type="submission" date="2023-07" db="EMBL/GenBank/DDBJ databases">
        <title>30 novel species of actinomycetes from the DSMZ collection.</title>
        <authorList>
            <person name="Nouioui I."/>
        </authorList>
    </citation>
    <scope>NUCLEOTIDE SEQUENCE [LARGE SCALE GENOMIC DNA]</scope>
    <source>
        <strain evidence="3">DSM 41886</strain>
    </source>
</reference>
<feature type="domain" description="HTH cro/C1-type" evidence="1">
    <location>
        <begin position="20"/>
        <end position="92"/>
    </location>
</feature>
<evidence type="ECO:0000313" key="2">
    <source>
        <dbReference type="EMBL" id="MDT0447104.1"/>
    </source>
</evidence>
<dbReference type="Gene3D" id="3.30.450.180">
    <property type="match status" value="1"/>
</dbReference>
<dbReference type="EMBL" id="JAVREV010000026">
    <property type="protein sequence ID" value="MDT0447104.1"/>
    <property type="molecule type" value="Genomic_DNA"/>
</dbReference>